<dbReference type="InterPro" id="IPR010380">
    <property type="entry name" value="DUF975"/>
</dbReference>
<evidence type="ECO:0000313" key="2">
    <source>
        <dbReference type="EMBL" id="MBM7614963.1"/>
    </source>
</evidence>
<keyword evidence="3" id="KW-1185">Reference proteome</keyword>
<dbReference type="EMBL" id="JAFBEE010000008">
    <property type="protein sequence ID" value="MBM7614963.1"/>
    <property type="molecule type" value="Genomic_DNA"/>
</dbReference>
<dbReference type="Proteomes" id="UP001314796">
    <property type="component" value="Unassembled WGS sequence"/>
</dbReference>
<accession>A0ABS2NPT8</accession>
<keyword evidence="1" id="KW-0472">Membrane</keyword>
<comment type="caution">
    <text evidence="2">The sequence shown here is derived from an EMBL/GenBank/DDBJ whole genome shotgun (WGS) entry which is preliminary data.</text>
</comment>
<proteinExistence type="predicted"/>
<dbReference type="PANTHER" id="PTHR40076">
    <property type="entry name" value="MEMBRANE PROTEIN-RELATED"/>
    <property type="match status" value="1"/>
</dbReference>
<name>A0ABS2NPT8_9FIRM</name>
<feature type="transmembrane region" description="Helical" evidence="1">
    <location>
        <begin position="25"/>
        <end position="46"/>
    </location>
</feature>
<feature type="transmembrane region" description="Helical" evidence="1">
    <location>
        <begin position="158"/>
        <end position="181"/>
    </location>
</feature>
<dbReference type="PANTHER" id="PTHR40076:SF1">
    <property type="entry name" value="MEMBRANE PROTEIN"/>
    <property type="match status" value="1"/>
</dbReference>
<dbReference type="RefSeq" id="WP_204401674.1">
    <property type="nucleotide sequence ID" value="NZ_JAFBEE010000008.1"/>
</dbReference>
<keyword evidence="1" id="KW-1133">Transmembrane helix</keyword>
<dbReference type="Pfam" id="PF06161">
    <property type="entry name" value="DUF975"/>
    <property type="match status" value="1"/>
</dbReference>
<evidence type="ECO:0000313" key="3">
    <source>
        <dbReference type="Proteomes" id="UP001314796"/>
    </source>
</evidence>
<evidence type="ECO:0000256" key="1">
    <source>
        <dbReference type="SAM" id="Phobius"/>
    </source>
</evidence>
<sequence length="230" mass="25742">MDMHPSMIKENSQIRKEARSQLKGNWLMAILVYFVYGIITGLPGAIPLLGPIISIVLVGPLMLGATSCFLSLVRKNHFDFEELFDGFNNFVPAFLVYLIQGIFIFLWSLLLIIPGIIASLSYSMSFFILHDNPQMSAMDCIRASKAMMKGFKFKLFCLYFTIVGPVMLAIIVLIFTVSLIISSINAPILAIIFAIIVGLGSIVASLFLMPYLYNSVANFYENLKENQMQK</sequence>
<feature type="transmembrane region" description="Helical" evidence="1">
    <location>
        <begin position="188"/>
        <end position="213"/>
    </location>
</feature>
<keyword evidence="1" id="KW-0812">Transmembrane</keyword>
<reference evidence="2 3" key="1">
    <citation type="submission" date="2021-01" db="EMBL/GenBank/DDBJ databases">
        <title>Genomic Encyclopedia of Type Strains, Phase IV (KMG-IV): sequencing the most valuable type-strain genomes for metagenomic binning, comparative biology and taxonomic classification.</title>
        <authorList>
            <person name="Goeker M."/>
        </authorList>
    </citation>
    <scope>NUCLEOTIDE SEQUENCE [LARGE SCALE GENOMIC DNA]</scope>
    <source>
        <strain evidence="2 3">DSM 25890</strain>
    </source>
</reference>
<feature type="transmembrane region" description="Helical" evidence="1">
    <location>
        <begin position="52"/>
        <end position="73"/>
    </location>
</feature>
<gene>
    <name evidence="2" type="ORF">JOC73_001525</name>
</gene>
<protein>
    <submittedName>
        <fullName evidence="2">Membrane protein</fullName>
    </submittedName>
</protein>
<organism evidence="2 3">
    <name type="scientific">Alkaliphilus hydrothermalis</name>
    <dbReference type="NCBI Taxonomy" id="1482730"/>
    <lineage>
        <taxon>Bacteria</taxon>
        <taxon>Bacillati</taxon>
        <taxon>Bacillota</taxon>
        <taxon>Clostridia</taxon>
        <taxon>Peptostreptococcales</taxon>
        <taxon>Natronincolaceae</taxon>
        <taxon>Alkaliphilus</taxon>
    </lineage>
</organism>